<keyword evidence="5 12" id="KW-0349">Heme</keyword>
<feature type="transmembrane region" description="Helical" evidence="12">
    <location>
        <begin position="363"/>
        <end position="384"/>
    </location>
</feature>
<evidence type="ECO:0000256" key="7">
    <source>
        <dbReference type="ARBA" id="ARBA00022723"/>
    </source>
</evidence>
<dbReference type="GO" id="GO:0019646">
    <property type="term" value="P:aerobic electron transport chain"/>
    <property type="evidence" value="ECO:0007669"/>
    <property type="project" value="InterPro"/>
</dbReference>
<gene>
    <name evidence="13" type="ORF">D4T97_004925</name>
</gene>
<feature type="transmembrane region" description="Helical" evidence="12">
    <location>
        <begin position="20"/>
        <end position="41"/>
    </location>
</feature>
<dbReference type="GO" id="GO:0070069">
    <property type="term" value="C:cytochrome complex"/>
    <property type="evidence" value="ECO:0007669"/>
    <property type="project" value="UniProtKB-UniRule"/>
</dbReference>
<evidence type="ECO:0000256" key="10">
    <source>
        <dbReference type="ARBA" id="ARBA00023004"/>
    </source>
</evidence>
<sequence>MDPLVLARIQFASTTIFHYIFVPLSIGLALIIAILQTMYYVKGQEDYKRLTKFFGKLFLINFAVGVVTGILQEFQFGMNWSSYSRFVGDVFGPSLAVEGLLAFFMESTFIGLWVFGWDRLSKRVHLLSIWLVSIGTMLSAFWILTASSFMHHPVGYELVDGRAQMTDFFAILKNPHLWVQFPHTLFAAFSTGAFFVAGVSIWKIARKHEAPMFKNSFHVAIIIAIISTFITTVVGHEQMQHLFKSQPMKLAAAEALWDTSPDPAPLTLIAKIDPEEGVNSSEIQLPKMLSFLTFNKFSGQIEGMNQIQKEYEAKYGPGNYIPPVRTVFWSFRVMVFSGMAMLLLGIVGWILSRKDQLAEKGWFSKLMVGAISLPFIANSVGWIMTEIGRQPWVVFGVMKTEDAVSPHVTAKEVLFSLISFSTLYAVLAGVCVYLFIRVIRNEETGVKVVEPYSTDPFDREEDAYAVSQ</sequence>
<dbReference type="GO" id="GO:0016682">
    <property type="term" value="F:oxidoreductase activity, acting on diphenols and related substances as donors, oxygen as acceptor"/>
    <property type="evidence" value="ECO:0007669"/>
    <property type="project" value="TreeGrafter"/>
</dbReference>
<feature type="transmembrane region" description="Helical" evidence="12">
    <location>
        <begin position="413"/>
        <end position="436"/>
    </location>
</feature>
<evidence type="ECO:0000256" key="5">
    <source>
        <dbReference type="ARBA" id="ARBA00022617"/>
    </source>
</evidence>
<organism evidence="13 14">
    <name type="scientific">Siminovitchia acidinfaciens</name>
    <dbReference type="NCBI Taxonomy" id="2321395"/>
    <lineage>
        <taxon>Bacteria</taxon>
        <taxon>Bacillati</taxon>
        <taxon>Bacillota</taxon>
        <taxon>Bacilli</taxon>
        <taxon>Bacillales</taxon>
        <taxon>Bacillaceae</taxon>
        <taxon>Siminovitchia</taxon>
    </lineage>
</organism>
<protein>
    <submittedName>
        <fullName evidence="13">Cytochrome ubiquinol oxidase subunit I</fullName>
    </submittedName>
</protein>
<evidence type="ECO:0000256" key="11">
    <source>
        <dbReference type="ARBA" id="ARBA00023136"/>
    </source>
</evidence>
<evidence type="ECO:0000256" key="12">
    <source>
        <dbReference type="PIRNR" id="PIRNR006446"/>
    </source>
</evidence>
<keyword evidence="10 12" id="KW-0408">Iron</keyword>
<proteinExistence type="inferred from homology"/>
<dbReference type="RefSeq" id="WP_126048324.1">
    <property type="nucleotide sequence ID" value="NZ_QYTV02000002.1"/>
</dbReference>
<keyword evidence="8 12" id="KW-0249">Electron transport</keyword>
<feature type="transmembrane region" description="Helical" evidence="12">
    <location>
        <begin position="53"/>
        <end position="71"/>
    </location>
</feature>
<reference evidence="13" key="1">
    <citation type="submission" date="2018-12" db="EMBL/GenBank/DDBJ databases">
        <authorList>
            <person name="Sun L."/>
            <person name="Chen Z."/>
        </authorList>
    </citation>
    <scope>NUCLEOTIDE SEQUENCE [LARGE SCALE GENOMIC DNA]</scope>
    <source>
        <strain evidence="13">3-2-2</strain>
    </source>
</reference>
<dbReference type="Pfam" id="PF01654">
    <property type="entry name" value="Cyt_bd_oxida_I"/>
    <property type="match status" value="1"/>
</dbReference>
<feature type="transmembrane region" description="Helical" evidence="12">
    <location>
        <begin position="127"/>
        <end position="150"/>
    </location>
</feature>
<evidence type="ECO:0000256" key="2">
    <source>
        <dbReference type="ARBA" id="ARBA00009819"/>
    </source>
</evidence>
<dbReference type="OrthoDB" id="9807042at2"/>
<dbReference type="PIRSF" id="PIRSF006446">
    <property type="entry name" value="Cyt_quinol_oxidase_1"/>
    <property type="match status" value="1"/>
</dbReference>
<dbReference type="GO" id="GO:0020037">
    <property type="term" value="F:heme binding"/>
    <property type="evidence" value="ECO:0007669"/>
    <property type="project" value="TreeGrafter"/>
</dbReference>
<keyword evidence="9 12" id="KW-1133">Transmembrane helix</keyword>
<evidence type="ECO:0000313" key="14">
    <source>
        <dbReference type="Proteomes" id="UP000287156"/>
    </source>
</evidence>
<comment type="similarity">
    <text evidence="2 12">Belongs to the cytochrome ubiquinol oxidase subunit 1 family.</text>
</comment>
<evidence type="ECO:0000256" key="8">
    <source>
        <dbReference type="ARBA" id="ARBA00022982"/>
    </source>
</evidence>
<keyword evidence="3 12" id="KW-0813">Transport</keyword>
<evidence type="ECO:0000256" key="1">
    <source>
        <dbReference type="ARBA" id="ARBA00004651"/>
    </source>
</evidence>
<keyword evidence="11 12" id="KW-0472">Membrane</keyword>
<dbReference type="PANTHER" id="PTHR30365">
    <property type="entry name" value="CYTOCHROME D UBIQUINOL OXIDASE"/>
    <property type="match status" value="1"/>
</dbReference>
<comment type="caution">
    <text evidence="13">The sequence shown here is derived from an EMBL/GenBank/DDBJ whole genome shotgun (WGS) entry which is preliminary data.</text>
</comment>
<evidence type="ECO:0000256" key="3">
    <source>
        <dbReference type="ARBA" id="ARBA00022448"/>
    </source>
</evidence>
<dbReference type="GO" id="GO:0005886">
    <property type="term" value="C:plasma membrane"/>
    <property type="evidence" value="ECO:0007669"/>
    <property type="project" value="UniProtKB-SubCell"/>
</dbReference>
<feature type="transmembrane region" description="Helical" evidence="12">
    <location>
        <begin position="91"/>
        <end position="115"/>
    </location>
</feature>
<evidence type="ECO:0000256" key="6">
    <source>
        <dbReference type="ARBA" id="ARBA00022692"/>
    </source>
</evidence>
<dbReference type="GO" id="GO:0009055">
    <property type="term" value="F:electron transfer activity"/>
    <property type="evidence" value="ECO:0007669"/>
    <property type="project" value="UniProtKB-UniRule"/>
</dbReference>
<dbReference type="AlphaFoldDB" id="A0A429Y3Z0"/>
<evidence type="ECO:0000313" key="13">
    <source>
        <dbReference type="EMBL" id="RST76132.1"/>
    </source>
</evidence>
<dbReference type="Proteomes" id="UP000287156">
    <property type="component" value="Unassembled WGS sequence"/>
</dbReference>
<keyword evidence="4 12" id="KW-1003">Cell membrane</keyword>
<keyword evidence="6 12" id="KW-0812">Transmembrane</keyword>
<dbReference type="EMBL" id="QYTV02000002">
    <property type="protein sequence ID" value="RST76132.1"/>
    <property type="molecule type" value="Genomic_DNA"/>
</dbReference>
<dbReference type="PANTHER" id="PTHR30365:SF15">
    <property type="entry name" value="CYTOCHROME BD UBIQUINOL OXIDASE SUBUNIT 1"/>
    <property type="match status" value="1"/>
</dbReference>
<dbReference type="InterPro" id="IPR002585">
    <property type="entry name" value="Cyt-d_ubiquinol_oxidase_su_1"/>
</dbReference>
<evidence type="ECO:0000256" key="9">
    <source>
        <dbReference type="ARBA" id="ARBA00022989"/>
    </source>
</evidence>
<evidence type="ECO:0000256" key="4">
    <source>
        <dbReference type="ARBA" id="ARBA00022475"/>
    </source>
</evidence>
<comment type="subcellular location">
    <subcellularLocation>
        <location evidence="1">Cell membrane</location>
        <topology evidence="1">Multi-pass membrane protein</topology>
    </subcellularLocation>
</comment>
<dbReference type="GO" id="GO:0046872">
    <property type="term" value="F:metal ion binding"/>
    <property type="evidence" value="ECO:0007669"/>
    <property type="project" value="UniProtKB-UniRule"/>
</dbReference>
<feature type="transmembrane region" description="Helical" evidence="12">
    <location>
        <begin position="329"/>
        <end position="351"/>
    </location>
</feature>
<feature type="transmembrane region" description="Helical" evidence="12">
    <location>
        <begin position="217"/>
        <end position="235"/>
    </location>
</feature>
<feature type="transmembrane region" description="Helical" evidence="12">
    <location>
        <begin position="185"/>
        <end position="205"/>
    </location>
</feature>
<accession>A0A429Y3Z0</accession>
<name>A0A429Y3Z0_9BACI</name>
<keyword evidence="7 12" id="KW-0479">Metal-binding</keyword>
<keyword evidence="14" id="KW-1185">Reference proteome</keyword>